<sequence>MPSAARRVPPRSSANSPSHGPVRPGVRWHDGRPFSSKDVKYTFDLVRGAPGTSGLRINPRKIWYSQIQAIDTPDPSTVIFRLKRPQPSLLMLLASGYSPVYPAHVPLAELRTRCVGTGPFKLKEYRPGELIEMARNPDYFIKGRPYLDGIRFIIIKERGTRIAALQAGRLDVTMPQEGTRLAAEQLKKAVPGMVVFEVSQSINDNLLMNFKRPPFTDPRVRRALSLAIDRRAYVQAVRQGGAAVGASMLPRPWGVWGLAPDDLAALPGSGDPAKQKAEARQLLAEAGFGSGHPLRLVVSTRAIAQYIDMATFVIDQLKQIGVEATLEPVESAVWFAKLTRGEYELGANLTGVSVDDPDSNFYENYVCGSPRNYSQYCNPDVDRMIDEQSQMLDQVPRRRLVAEIQKRLELDGARPILGWSNDYYAMWPSVKNLIPHQSVYNYARFQEVWLDR</sequence>
<dbReference type="SUPFAM" id="SSF53850">
    <property type="entry name" value="Periplasmic binding protein-like II"/>
    <property type="match status" value="1"/>
</dbReference>
<dbReference type="Proteomes" id="UP000320048">
    <property type="component" value="Unassembled WGS sequence"/>
</dbReference>
<proteinExistence type="predicted"/>
<dbReference type="GO" id="GO:0015833">
    <property type="term" value="P:peptide transport"/>
    <property type="evidence" value="ECO:0007669"/>
    <property type="project" value="TreeGrafter"/>
</dbReference>
<dbReference type="EMBL" id="VBAO01000137">
    <property type="protein sequence ID" value="TMI82220.1"/>
    <property type="molecule type" value="Genomic_DNA"/>
</dbReference>
<dbReference type="AlphaFoldDB" id="A0A537JFF4"/>
<reference evidence="4 5" key="1">
    <citation type="journal article" date="2019" name="Nat. Microbiol.">
        <title>Mediterranean grassland soil C-N compound turnover is dependent on rainfall and depth, and is mediated by genomically divergent microorganisms.</title>
        <authorList>
            <person name="Diamond S."/>
            <person name="Andeer P.F."/>
            <person name="Li Z."/>
            <person name="Crits-Christoph A."/>
            <person name="Burstein D."/>
            <person name="Anantharaman K."/>
            <person name="Lane K.R."/>
            <person name="Thomas B.C."/>
            <person name="Pan C."/>
            <person name="Northen T.R."/>
            <person name="Banfield J.F."/>
        </authorList>
    </citation>
    <scope>NUCLEOTIDE SEQUENCE [LARGE SCALE GENOMIC DNA]</scope>
    <source>
        <strain evidence="4">NP_7</strain>
    </source>
</reference>
<evidence type="ECO:0000256" key="2">
    <source>
        <dbReference type="SAM" id="MobiDB-lite"/>
    </source>
</evidence>
<dbReference type="Gene3D" id="3.10.105.10">
    <property type="entry name" value="Dipeptide-binding Protein, Domain 3"/>
    <property type="match status" value="1"/>
</dbReference>
<organism evidence="4 5">
    <name type="scientific">Candidatus Segetimicrobium genomatis</name>
    <dbReference type="NCBI Taxonomy" id="2569760"/>
    <lineage>
        <taxon>Bacteria</taxon>
        <taxon>Bacillati</taxon>
        <taxon>Candidatus Sysuimicrobiota</taxon>
        <taxon>Candidatus Sysuimicrobiia</taxon>
        <taxon>Candidatus Sysuimicrobiales</taxon>
        <taxon>Candidatus Segetimicrobiaceae</taxon>
        <taxon>Candidatus Segetimicrobium</taxon>
    </lineage>
</organism>
<keyword evidence="1" id="KW-0732">Signal</keyword>
<comment type="caution">
    <text evidence="4">The sequence shown here is derived from an EMBL/GenBank/DDBJ whole genome shotgun (WGS) entry which is preliminary data.</text>
</comment>
<feature type="region of interest" description="Disordered" evidence="2">
    <location>
        <begin position="1"/>
        <end position="31"/>
    </location>
</feature>
<evidence type="ECO:0000259" key="3">
    <source>
        <dbReference type="Pfam" id="PF00496"/>
    </source>
</evidence>
<evidence type="ECO:0000313" key="4">
    <source>
        <dbReference type="EMBL" id="TMI82220.1"/>
    </source>
</evidence>
<name>A0A537JFF4_9BACT</name>
<evidence type="ECO:0000313" key="5">
    <source>
        <dbReference type="Proteomes" id="UP000320048"/>
    </source>
</evidence>
<dbReference type="InterPro" id="IPR039424">
    <property type="entry name" value="SBP_5"/>
</dbReference>
<dbReference type="GO" id="GO:1904680">
    <property type="term" value="F:peptide transmembrane transporter activity"/>
    <property type="evidence" value="ECO:0007669"/>
    <property type="project" value="TreeGrafter"/>
</dbReference>
<dbReference type="PIRSF" id="PIRSF002741">
    <property type="entry name" value="MppA"/>
    <property type="match status" value="1"/>
</dbReference>
<dbReference type="GO" id="GO:0042597">
    <property type="term" value="C:periplasmic space"/>
    <property type="evidence" value="ECO:0007669"/>
    <property type="project" value="UniProtKB-ARBA"/>
</dbReference>
<protein>
    <submittedName>
        <fullName evidence="4">ABC transporter substrate-binding protein</fullName>
    </submittedName>
</protein>
<dbReference type="InterPro" id="IPR030678">
    <property type="entry name" value="Peptide/Ni-bd"/>
</dbReference>
<dbReference type="GO" id="GO:0043190">
    <property type="term" value="C:ATP-binding cassette (ABC) transporter complex"/>
    <property type="evidence" value="ECO:0007669"/>
    <property type="project" value="InterPro"/>
</dbReference>
<dbReference type="PANTHER" id="PTHR30290">
    <property type="entry name" value="PERIPLASMIC BINDING COMPONENT OF ABC TRANSPORTER"/>
    <property type="match status" value="1"/>
</dbReference>
<dbReference type="Gene3D" id="3.40.190.10">
    <property type="entry name" value="Periplasmic binding protein-like II"/>
    <property type="match status" value="1"/>
</dbReference>
<dbReference type="PANTHER" id="PTHR30290:SF38">
    <property type="entry name" value="D,D-DIPEPTIDE-BINDING PERIPLASMIC PROTEIN DDPA-RELATED"/>
    <property type="match status" value="1"/>
</dbReference>
<dbReference type="InterPro" id="IPR000914">
    <property type="entry name" value="SBP_5_dom"/>
</dbReference>
<gene>
    <name evidence="4" type="ORF">E6H04_05170</name>
</gene>
<dbReference type="CDD" id="cd00995">
    <property type="entry name" value="PBP2_NikA_DppA_OppA_like"/>
    <property type="match status" value="1"/>
</dbReference>
<accession>A0A537JFF4</accession>
<dbReference type="Pfam" id="PF00496">
    <property type="entry name" value="SBP_bac_5"/>
    <property type="match status" value="1"/>
</dbReference>
<evidence type="ECO:0000256" key="1">
    <source>
        <dbReference type="ARBA" id="ARBA00022729"/>
    </source>
</evidence>
<feature type="domain" description="Solute-binding protein family 5" evidence="3">
    <location>
        <begin position="23"/>
        <end position="368"/>
    </location>
</feature>